<feature type="transmembrane region" description="Helical" evidence="1">
    <location>
        <begin position="118"/>
        <end position="137"/>
    </location>
</feature>
<evidence type="ECO:0000256" key="1">
    <source>
        <dbReference type="SAM" id="Phobius"/>
    </source>
</evidence>
<feature type="transmembrane region" description="Helical" evidence="1">
    <location>
        <begin position="66"/>
        <end position="87"/>
    </location>
</feature>
<feature type="transmembrane region" description="Helical" evidence="1">
    <location>
        <begin position="144"/>
        <end position="163"/>
    </location>
</feature>
<feature type="transmembrane region" description="Helical" evidence="1">
    <location>
        <begin position="183"/>
        <end position="210"/>
    </location>
</feature>
<sequence>MRTPAGWYTDPSGQVGQRWWDGQTWTTHVRAYPSPEGAVPLPHEAIVIAVGEPVPSVPTRPVTGKVGLFGPVVGALGAVIASSGYFMTFTSITGTVSDPDAPSDPIVFSLAQGTTAEWVLGLSIAAALALAAAAILLPRWRSWFGAAMAASAAGVTYTIIRVTDLKDAVLSVQVLAEPVFQGAAGVGAALAYVSAGCLWAAVLASVWVLVLPAVRRRLGAPSGG</sequence>
<keyword evidence="4" id="KW-1185">Reference proteome</keyword>
<proteinExistence type="predicted"/>
<name>A0ABX8DBW9_9CELL</name>
<evidence type="ECO:0000313" key="4">
    <source>
        <dbReference type="Proteomes" id="UP000677804"/>
    </source>
</evidence>
<organism evidence="3 4">
    <name type="scientific">Cellulomonas wangleii</name>
    <dbReference type="NCBI Taxonomy" id="2816956"/>
    <lineage>
        <taxon>Bacteria</taxon>
        <taxon>Bacillati</taxon>
        <taxon>Actinomycetota</taxon>
        <taxon>Actinomycetes</taxon>
        <taxon>Micrococcales</taxon>
        <taxon>Cellulomonadaceae</taxon>
        <taxon>Cellulomonas</taxon>
    </lineage>
</organism>
<gene>
    <name evidence="3" type="ORF">KG103_10140</name>
</gene>
<dbReference type="Pfam" id="PF10708">
    <property type="entry name" value="DUF2510"/>
    <property type="match status" value="1"/>
</dbReference>
<keyword evidence="1" id="KW-0472">Membrane</keyword>
<keyword evidence="1" id="KW-0812">Transmembrane</keyword>
<protein>
    <submittedName>
        <fullName evidence="3">DUF2510 domain-containing protein</fullName>
    </submittedName>
</protein>
<reference evidence="3 4" key="1">
    <citation type="submission" date="2021-05" db="EMBL/GenBank/DDBJ databases">
        <title>Novel species in genus Cellulomonas.</title>
        <authorList>
            <person name="Zhang G."/>
        </authorList>
    </citation>
    <scope>NUCLEOTIDE SEQUENCE [LARGE SCALE GENOMIC DNA]</scope>
    <source>
        <strain evidence="4">zg-ZUI222</strain>
    </source>
</reference>
<accession>A0ABX8DBW9</accession>
<dbReference type="InterPro" id="IPR018929">
    <property type="entry name" value="DUF2510"/>
</dbReference>
<keyword evidence="1" id="KW-1133">Transmembrane helix</keyword>
<feature type="domain" description="DUF2510" evidence="2">
    <location>
        <begin position="5"/>
        <end position="36"/>
    </location>
</feature>
<evidence type="ECO:0000313" key="3">
    <source>
        <dbReference type="EMBL" id="QVI64226.1"/>
    </source>
</evidence>
<dbReference type="EMBL" id="CP074405">
    <property type="protein sequence ID" value="QVI64226.1"/>
    <property type="molecule type" value="Genomic_DNA"/>
</dbReference>
<dbReference type="Proteomes" id="UP000677804">
    <property type="component" value="Chromosome"/>
</dbReference>
<evidence type="ECO:0000259" key="2">
    <source>
        <dbReference type="Pfam" id="PF10708"/>
    </source>
</evidence>